<feature type="repeat" description="TPR" evidence="1">
    <location>
        <begin position="254"/>
        <end position="287"/>
    </location>
</feature>
<dbReference type="AlphaFoldDB" id="A0A0C9SLC1"/>
<accession>A0A0C9SLC1</accession>
<proteinExistence type="predicted"/>
<evidence type="ECO:0000256" key="2">
    <source>
        <dbReference type="SAM" id="MobiDB-lite"/>
    </source>
</evidence>
<evidence type="ECO:0000256" key="1">
    <source>
        <dbReference type="PROSITE-ProRule" id="PRU00339"/>
    </source>
</evidence>
<feature type="compositionally biased region" description="Polar residues" evidence="2">
    <location>
        <begin position="18"/>
        <end position="33"/>
    </location>
</feature>
<organism evidence="4 5">
    <name type="scientific">Plicaturopsis crispa FD-325 SS-3</name>
    <dbReference type="NCBI Taxonomy" id="944288"/>
    <lineage>
        <taxon>Eukaryota</taxon>
        <taxon>Fungi</taxon>
        <taxon>Dikarya</taxon>
        <taxon>Basidiomycota</taxon>
        <taxon>Agaricomycotina</taxon>
        <taxon>Agaricomycetes</taxon>
        <taxon>Agaricomycetidae</taxon>
        <taxon>Amylocorticiales</taxon>
        <taxon>Amylocorticiaceae</taxon>
        <taxon>Plicatura</taxon>
        <taxon>Plicaturopsis crispa</taxon>
    </lineage>
</organism>
<dbReference type="InterPro" id="IPR053209">
    <property type="entry name" value="Gramillin-biosynth_MTr"/>
</dbReference>
<dbReference type="Proteomes" id="UP000053263">
    <property type="component" value="Unassembled WGS sequence"/>
</dbReference>
<dbReference type="PANTHER" id="PTHR47643:SF2">
    <property type="entry name" value="TPR DOMAIN PROTEIN (AFU_ORTHOLOGUE AFUA_5G12710)"/>
    <property type="match status" value="1"/>
</dbReference>
<evidence type="ECO:0000313" key="5">
    <source>
        <dbReference type="Proteomes" id="UP000053263"/>
    </source>
</evidence>
<dbReference type="SUPFAM" id="SSF48452">
    <property type="entry name" value="TPR-like"/>
    <property type="match status" value="1"/>
</dbReference>
<dbReference type="SUPFAM" id="SSF82199">
    <property type="entry name" value="SET domain"/>
    <property type="match status" value="1"/>
</dbReference>
<dbReference type="EMBL" id="KN832568">
    <property type="protein sequence ID" value="KII85226.1"/>
    <property type="molecule type" value="Genomic_DNA"/>
</dbReference>
<name>A0A0C9SLC1_PLICR</name>
<dbReference type="PROSITE" id="PS50005">
    <property type="entry name" value="TPR"/>
    <property type="match status" value="1"/>
</dbReference>
<dbReference type="HOGENOM" id="CLU_009043_0_0_1"/>
<dbReference type="InterPro" id="IPR019734">
    <property type="entry name" value="TPR_rpt"/>
</dbReference>
<feature type="domain" description="SET" evidence="3">
    <location>
        <begin position="402"/>
        <end position="606"/>
    </location>
</feature>
<dbReference type="InterPro" id="IPR011990">
    <property type="entry name" value="TPR-like_helical_dom_sf"/>
</dbReference>
<dbReference type="PROSITE" id="PS50280">
    <property type="entry name" value="SET"/>
    <property type="match status" value="1"/>
</dbReference>
<keyword evidence="5" id="KW-1185">Reference proteome</keyword>
<dbReference type="InterPro" id="IPR001214">
    <property type="entry name" value="SET_dom"/>
</dbReference>
<feature type="region of interest" description="Disordered" evidence="2">
    <location>
        <begin position="17"/>
        <end position="49"/>
    </location>
</feature>
<sequence length="819" mass="91565">MDRNAVVAMMARMGITPQDLQNMGQPPFNQGATLSGPRRPPPFEPDLSSDELKRRFEQFDAWAEYDRTLDPVQVPFENPASLVHEFEELHRSITANFHSPENSTRTSITGFGKHSSKLPLDQLTIIYLSEMLVRKVHKGRFLLCRSITTCTRLVGVQMLVEDPEGRVRDLAIYNFPTLGMGSSPEDVAAIFPLGTILAIREPTLKMPSQGYRPIIRVDSPSDVIFIEPHSKLALGTTWKTGSRVNRSAAIPSSADAWKARGNGHFKAGRWLAAVFSYSSGMEMDPSAYLLRLNRAEAFLRLEYYSASQRDAEQVLGLSLEESARRKALSRAGRAYYGKQDYVGAEKMFAGWLESQPGDPDALAWIARCRLRLQESTTGDYDWVRLSKESQVSPHIDAANYVGPIRVSEMIDRGGGRGVVATRDISSGELLVAAKPFASAFNADFPPPQKEVLISFDTLAKRALSRNQAAVLSRATQKLYGNPDMYNSVFDLYGGTAYETPLSYPPTAQESHRFPKSFPFFPATDFDITQLESICSHNVFSPYDTQVPDHPDSPEDSPDRPAALYLLPSLFNHACCANATWFSIGDFIVIRARALIRAGEELTLSYTYGQTPYQQRQSRLKNWLIAGCDCALCDEDRRDGASTRERREKLISQVKVAVPLVRLRALVQDISTAYSPTRGALRPDMWHVYHTLGETLRLREYSTYLTESIKAEFDALQSVGVRVVDKTMRGAIPRPRELPIATGEFFLPSVIMLDQYVLTLITIAYAFSKMPDLARTSRWLKTAISAHGVAFGGEKPYFMHKFSTFLGHVGLLRTAQAMEM</sequence>
<reference evidence="4 5" key="1">
    <citation type="submission" date="2014-06" db="EMBL/GenBank/DDBJ databases">
        <title>Evolutionary Origins and Diversification of the Mycorrhizal Mutualists.</title>
        <authorList>
            <consortium name="DOE Joint Genome Institute"/>
            <consortium name="Mycorrhizal Genomics Consortium"/>
            <person name="Kohler A."/>
            <person name="Kuo A."/>
            <person name="Nagy L.G."/>
            <person name="Floudas D."/>
            <person name="Copeland A."/>
            <person name="Barry K.W."/>
            <person name="Cichocki N."/>
            <person name="Veneault-Fourrey C."/>
            <person name="LaButti K."/>
            <person name="Lindquist E.A."/>
            <person name="Lipzen A."/>
            <person name="Lundell T."/>
            <person name="Morin E."/>
            <person name="Murat C."/>
            <person name="Riley R."/>
            <person name="Ohm R."/>
            <person name="Sun H."/>
            <person name="Tunlid A."/>
            <person name="Henrissat B."/>
            <person name="Grigoriev I.V."/>
            <person name="Hibbett D.S."/>
            <person name="Martin F."/>
        </authorList>
    </citation>
    <scope>NUCLEOTIDE SEQUENCE [LARGE SCALE GENOMIC DNA]</scope>
    <source>
        <strain evidence="4 5">FD-325 SS-3</strain>
    </source>
</reference>
<dbReference type="Pfam" id="PF00856">
    <property type="entry name" value="SET"/>
    <property type="match status" value="1"/>
</dbReference>
<dbReference type="OrthoDB" id="5945798at2759"/>
<evidence type="ECO:0000259" key="3">
    <source>
        <dbReference type="PROSITE" id="PS50280"/>
    </source>
</evidence>
<protein>
    <recommendedName>
        <fullName evidence="3">SET domain-containing protein</fullName>
    </recommendedName>
</protein>
<dbReference type="InterPro" id="IPR046341">
    <property type="entry name" value="SET_dom_sf"/>
</dbReference>
<keyword evidence="1" id="KW-0802">TPR repeat</keyword>
<gene>
    <name evidence="4" type="ORF">PLICRDRAFT_178965</name>
</gene>
<dbReference type="PANTHER" id="PTHR47643">
    <property type="entry name" value="TPR DOMAIN PROTEIN (AFU_ORTHOLOGUE AFUA_5G12710)"/>
    <property type="match status" value="1"/>
</dbReference>
<dbReference type="Gene3D" id="1.25.40.10">
    <property type="entry name" value="Tetratricopeptide repeat domain"/>
    <property type="match status" value="1"/>
</dbReference>
<evidence type="ECO:0000313" key="4">
    <source>
        <dbReference type="EMBL" id="KII85226.1"/>
    </source>
</evidence>
<dbReference type="Gene3D" id="2.170.270.10">
    <property type="entry name" value="SET domain"/>
    <property type="match status" value="1"/>
</dbReference>